<comment type="caution">
    <text evidence="2">The sequence shown here is derived from an EMBL/GenBank/DDBJ whole genome shotgun (WGS) entry which is preliminary data.</text>
</comment>
<protein>
    <submittedName>
        <fullName evidence="2">GNAT family N-acetyltransferase</fullName>
    </submittedName>
</protein>
<dbReference type="Pfam" id="PF13302">
    <property type="entry name" value="Acetyltransf_3"/>
    <property type="match status" value="1"/>
</dbReference>
<dbReference type="PROSITE" id="PS51186">
    <property type="entry name" value="GNAT"/>
    <property type="match status" value="1"/>
</dbReference>
<dbReference type="CDD" id="cd04301">
    <property type="entry name" value="NAT_SF"/>
    <property type="match status" value="1"/>
</dbReference>
<reference evidence="2 3" key="1">
    <citation type="submission" date="2016-08" db="EMBL/GenBank/DDBJ databases">
        <title>Novel Firmicutes and Novel Genomes.</title>
        <authorList>
            <person name="Poppleton D.I."/>
            <person name="Gribaldo S."/>
        </authorList>
    </citation>
    <scope>NUCLEOTIDE SEQUENCE [LARGE SCALE GENOMIC DNA]</scope>
    <source>
        <strain evidence="2 3">CTT3</strain>
    </source>
</reference>
<dbReference type="AlphaFoldDB" id="A0A419T3X7"/>
<dbReference type="SUPFAM" id="SSF55729">
    <property type="entry name" value="Acyl-CoA N-acyltransferases (Nat)"/>
    <property type="match status" value="1"/>
</dbReference>
<evidence type="ECO:0000313" key="3">
    <source>
        <dbReference type="Proteomes" id="UP000284177"/>
    </source>
</evidence>
<dbReference type="InterPro" id="IPR016181">
    <property type="entry name" value="Acyl_CoA_acyltransferase"/>
</dbReference>
<dbReference type="PANTHER" id="PTHR43415:SF3">
    <property type="entry name" value="GNAT-FAMILY ACETYLTRANSFERASE"/>
    <property type="match status" value="1"/>
</dbReference>
<dbReference type="Gene3D" id="3.40.630.30">
    <property type="match status" value="1"/>
</dbReference>
<dbReference type="PANTHER" id="PTHR43415">
    <property type="entry name" value="SPERMIDINE N(1)-ACETYLTRANSFERASE"/>
    <property type="match status" value="1"/>
</dbReference>
<dbReference type="EMBL" id="MCIB01000013">
    <property type="protein sequence ID" value="RKD32088.1"/>
    <property type="molecule type" value="Genomic_DNA"/>
</dbReference>
<sequence>MYIAKGKRIEIYTLTVEHVYEMRKWGEHLDPLFEDYNFPKLSRTEAKQWFHIKTGERKKKCYGVLNENGRVIGYLTISNIKRIKRNAVLGIVLDPNYLNNGYGTETLKAFLDYYFNELKMKKMYLNVARFNKRAIRCYEKCGFEIAKEFSEKLENQNIPIFSDEFYKDIRYDFTLEEGEIYCYYYKMQLDKSKYNLIFNKNMV</sequence>
<keyword evidence="3" id="KW-1185">Reference proteome</keyword>
<accession>A0A419T3X7</accession>
<evidence type="ECO:0000313" key="2">
    <source>
        <dbReference type="EMBL" id="RKD32088.1"/>
    </source>
</evidence>
<dbReference type="Proteomes" id="UP000284177">
    <property type="component" value="Unassembled WGS sequence"/>
</dbReference>
<organism evidence="2 3">
    <name type="scientific">Thermohalobacter berrensis</name>
    <dbReference type="NCBI Taxonomy" id="99594"/>
    <lineage>
        <taxon>Bacteria</taxon>
        <taxon>Bacillati</taxon>
        <taxon>Bacillota</taxon>
        <taxon>Tissierellia</taxon>
        <taxon>Tissierellales</taxon>
        <taxon>Thermohalobacteraceae</taxon>
        <taxon>Thermohalobacter</taxon>
    </lineage>
</organism>
<dbReference type="InterPro" id="IPR000182">
    <property type="entry name" value="GNAT_dom"/>
</dbReference>
<dbReference type="RefSeq" id="WP_120168932.1">
    <property type="nucleotide sequence ID" value="NZ_MCIB01000013.1"/>
</dbReference>
<name>A0A419T3X7_9FIRM</name>
<feature type="domain" description="N-acetyltransferase" evidence="1">
    <location>
        <begin position="9"/>
        <end position="176"/>
    </location>
</feature>
<evidence type="ECO:0000259" key="1">
    <source>
        <dbReference type="PROSITE" id="PS51186"/>
    </source>
</evidence>
<dbReference type="GO" id="GO:0016747">
    <property type="term" value="F:acyltransferase activity, transferring groups other than amino-acyl groups"/>
    <property type="evidence" value="ECO:0007669"/>
    <property type="project" value="InterPro"/>
</dbReference>
<gene>
    <name evidence="2" type="ORF">BET03_11470</name>
</gene>
<keyword evidence="2" id="KW-0808">Transferase</keyword>
<dbReference type="OrthoDB" id="9795206at2"/>
<proteinExistence type="predicted"/>